<dbReference type="PANTHER" id="PTHR47990">
    <property type="entry name" value="2-OXOGLUTARATE (2OG) AND FE(II)-DEPENDENT OXYGENASE SUPERFAMILY PROTEIN-RELATED"/>
    <property type="match status" value="1"/>
</dbReference>
<name>A0A225AWZ2_TALAT</name>
<dbReference type="PRINTS" id="PR00682">
    <property type="entry name" value="IPNSYNTHASE"/>
</dbReference>
<accession>A0A225AWZ2</accession>
<comment type="similarity">
    <text evidence="1 2">Belongs to the iron/ascorbate-dependent oxidoreductase family.</text>
</comment>
<dbReference type="GeneID" id="31005042"/>
<dbReference type="OrthoDB" id="288590at2759"/>
<dbReference type="InterPro" id="IPR005123">
    <property type="entry name" value="Oxoglu/Fe-dep_dioxygenase_dom"/>
</dbReference>
<evidence type="ECO:0000259" key="3">
    <source>
        <dbReference type="PROSITE" id="PS51471"/>
    </source>
</evidence>
<dbReference type="Pfam" id="PF03171">
    <property type="entry name" value="2OG-FeII_Oxy"/>
    <property type="match status" value="1"/>
</dbReference>
<dbReference type="Gene3D" id="2.60.120.330">
    <property type="entry name" value="B-lactam Antibiotic, Isopenicillin N Synthase, Chain"/>
    <property type="match status" value="1"/>
</dbReference>
<evidence type="ECO:0000313" key="5">
    <source>
        <dbReference type="Proteomes" id="UP000214365"/>
    </source>
</evidence>
<dbReference type="InterPro" id="IPR044861">
    <property type="entry name" value="IPNS-like_FE2OG_OXY"/>
</dbReference>
<keyword evidence="2" id="KW-0560">Oxidoreductase</keyword>
<dbReference type="GO" id="GO:0016491">
    <property type="term" value="F:oxidoreductase activity"/>
    <property type="evidence" value="ECO:0007669"/>
    <property type="project" value="UniProtKB-KW"/>
</dbReference>
<feature type="domain" description="Fe2OG dioxygenase" evidence="3">
    <location>
        <begin position="171"/>
        <end position="284"/>
    </location>
</feature>
<dbReference type="InterPro" id="IPR027443">
    <property type="entry name" value="IPNS-like_sf"/>
</dbReference>
<keyword evidence="2" id="KW-0479">Metal-binding</keyword>
<comment type="caution">
    <text evidence="4">The sequence shown here is derived from an EMBL/GenBank/DDBJ whole genome shotgun (WGS) entry which is preliminary data.</text>
</comment>
<proteinExistence type="inferred from homology"/>
<dbReference type="RefSeq" id="XP_020119617.1">
    <property type="nucleotide sequence ID" value="XM_020267592.1"/>
</dbReference>
<organism evidence="4 5">
    <name type="scientific">Talaromyces atroroseus</name>
    <dbReference type="NCBI Taxonomy" id="1441469"/>
    <lineage>
        <taxon>Eukaryota</taxon>
        <taxon>Fungi</taxon>
        <taxon>Dikarya</taxon>
        <taxon>Ascomycota</taxon>
        <taxon>Pezizomycotina</taxon>
        <taxon>Eurotiomycetes</taxon>
        <taxon>Eurotiomycetidae</taxon>
        <taxon>Eurotiales</taxon>
        <taxon>Trichocomaceae</taxon>
        <taxon>Talaromyces</taxon>
        <taxon>Talaromyces sect. Trachyspermi</taxon>
    </lineage>
</organism>
<sequence length="337" mass="37765">MAGRVVPAISLKDYESRREEITKQLVEAAETAGFLTLIDHGITIEEIEAQFALSKAYFDLPKEIKDKVPHNLTTNNGYEYYVRKHFPFLAVLLCPIKGPSTGSIDQKESFWLQRNSEWPSDEDVPTFRAKTLNFIGKCEDISNKVLTCLSIALGFEEDYFCKAMDTHQPDNLSQMRLLHYPASEGAQGTWRAGVHTDIGCLTLLFQRDGEDGLEICPGRESHSSFAVGDTFFPLPAETGPIVVNIGDMLMAWSDDRLKANFHRVRAKESGHSPDRYSIAYFNTGRKDVIMQGPLKKYPAITCNEYFLHHTKIQFGHNAKKKQEAAAAEKPSVVAATA</sequence>
<dbReference type="GO" id="GO:0044283">
    <property type="term" value="P:small molecule biosynthetic process"/>
    <property type="evidence" value="ECO:0007669"/>
    <property type="project" value="UniProtKB-ARBA"/>
</dbReference>
<gene>
    <name evidence="4" type="ORF">UA08_05286</name>
</gene>
<dbReference type="SUPFAM" id="SSF51197">
    <property type="entry name" value="Clavaminate synthase-like"/>
    <property type="match status" value="1"/>
</dbReference>
<keyword evidence="2" id="KW-0408">Iron</keyword>
<dbReference type="STRING" id="1441469.A0A225AWZ2"/>
<keyword evidence="5" id="KW-1185">Reference proteome</keyword>
<dbReference type="PROSITE" id="PS51471">
    <property type="entry name" value="FE2OG_OXY"/>
    <property type="match status" value="1"/>
</dbReference>
<dbReference type="Pfam" id="PF14226">
    <property type="entry name" value="DIOX_N"/>
    <property type="match status" value="1"/>
</dbReference>
<reference evidence="4 5" key="1">
    <citation type="submission" date="2015-06" db="EMBL/GenBank/DDBJ databases">
        <title>Talaromyces atroroseus IBT 11181 draft genome.</title>
        <authorList>
            <person name="Rasmussen K.B."/>
            <person name="Rasmussen S."/>
            <person name="Petersen B."/>
            <person name="Sicheritz-Ponten T."/>
            <person name="Mortensen U.H."/>
            <person name="Thrane U."/>
        </authorList>
    </citation>
    <scope>NUCLEOTIDE SEQUENCE [LARGE SCALE GENOMIC DNA]</scope>
    <source>
        <strain evidence="4 5">IBT 11181</strain>
    </source>
</reference>
<evidence type="ECO:0000256" key="2">
    <source>
        <dbReference type="RuleBase" id="RU003682"/>
    </source>
</evidence>
<dbReference type="AlphaFoldDB" id="A0A225AWZ2"/>
<dbReference type="InterPro" id="IPR050231">
    <property type="entry name" value="Iron_ascorbate_oxido_reductase"/>
</dbReference>
<evidence type="ECO:0000313" key="4">
    <source>
        <dbReference type="EMBL" id="OKL59496.1"/>
    </source>
</evidence>
<protein>
    <recommendedName>
        <fullName evidence="3">Fe2OG dioxygenase domain-containing protein</fullName>
    </recommendedName>
</protein>
<evidence type="ECO:0000256" key="1">
    <source>
        <dbReference type="ARBA" id="ARBA00008056"/>
    </source>
</evidence>
<dbReference type="Proteomes" id="UP000214365">
    <property type="component" value="Unassembled WGS sequence"/>
</dbReference>
<dbReference type="GO" id="GO:0046872">
    <property type="term" value="F:metal ion binding"/>
    <property type="evidence" value="ECO:0007669"/>
    <property type="project" value="UniProtKB-KW"/>
</dbReference>
<dbReference type="EMBL" id="LFMY01000007">
    <property type="protein sequence ID" value="OKL59496.1"/>
    <property type="molecule type" value="Genomic_DNA"/>
</dbReference>
<dbReference type="InterPro" id="IPR026992">
    <property type="entry name" value="DIOX_N"/>
</dbReference>